<dbReference type="OrthoDB" id="9775180at2"/>
<feature type="domain" description="RCK C-terminal" evidence="8">
    <location>
        <begin position="140"/>
        <end position="224"/>
    </location>
</feature>
<dbReference type="InterPro" id="IPR003148">
    <property type="entry name" value="RCK_N"/>
</dbReference>
<dbReference type="PANTHER" id="PTHR43833:SF5">
    <property type="entry name" value="TRK SYSTEM POTASSIUM UPTAKE PROTEIN TRKA"/>
    <property type="match status" value="1"/>
</dbReference>
<dbReference type="NCBIfam" id="NF007033">
    <property type="entry name" value="PRK09496.1-5"/>
    <property type="match status" value="1"/>
</dbReference>
<evidence type="ECO:0000256" key="1">
    <source>
        <dbReference type="ARBA" id="ARBA00017378"/>
    </source>
</evidence>
<keyword evidence="4" id="KW-0630">Potassium</keyword>
<dbReference type="RefSeq" id="WP_074648087.1">
    <property type="nucleotide sequence ID" value="NZ_FOIL01000002.1"/>
</dbReference>
<dbReference type="PROSITE" id="PS51201">
    <property type="entry name" value="RCK_N"/>
    <property type="match status" value="2"/>
</dbReference>
<evidence type="ECO:0000259" key="7">
    <source>
        <dbReference type="PROSITE" id="PS51201"/>
    </source>
</evidence>
<dbReference type="Proteomes" id="UP000199820">
    <property type="component" value="Unassembled WGS sequence"/>
</dbReference>
<dbReference type="SUPFAM" id="SSF116726">
    <property type="entry name" value="TrkA C-terminal domain-like"/>
    <property type="match status" value="2"/>
</dbReference>
<name>A0A1I0AM97_9FIRM</name>
<evidence type="ECO:0000256" key="4">
    <source>
        <dbReference type="ARBA" id="ARBA00022958"/>
    </source>
</evidence>
<dbReference type="SUPFAM" id="SSF51735">
    <property type="entry name" value="NAD(P)-binding Rossmann-fold domains"/>
    <property type="match status" value="2"/>
</dbReference>
<dbReference type="PROSITE" id="PS51202">
    <property type="entry name" value="RCK_C"/>
    <property type="match status" value="2"/>
</dbReference>
<feature type="domain" description="RCK C-terminal" evidence="8">
    <location>
        <begin position="371"/>
        <end position="451"/>
    </location>
</feature>
<protein>
    <recommendedName>
        <fullName evidence="1">Trk system potassium uptake protein TrkA</fullName>
    </recommendedName>
</protein>
<dbReference type="InterPro" id="IPR006037">
    <property type="entry name" value="RCK_C"/>
</dbReference>
<evidence type="ECO:0000256" key="3">
    <source>
        <dbReference type="ARBA" id="ARBA00022538"/>
    </source>
</evidence>
<evidence type="ECO:0000313" key="10">
    <source>
        <dbReference type="Proteomes" id="UP000199820"/>
    </source>
</evidence>
<dbReference type="STRING" id="1526.SAMN02910262_00704"/>
<feature type="domain" description="RCK N-terminal" evidence="7">
    <location>
        <begin position="228"/>
        <end position="347"/>
    </location>
</feature>
<evidence type="ECO:0000259" key="8">
    <source>
        <dbReference type="PROSITE" id="PS51202"/>
    </source>
</evidence>
<dbReference type="EMBL" id="FOIL01000002">
    <property type="protein sequence ID" value="SES95380.1"/>
    <property type="molecule type" value="Genomic_DNA"/>
</dbReference>
<dbReference type="eggNOG" id="COG0569">
    <property type="taxonomic scope" value="Bacteria"/>
</dbReference>
<dbReference type="Gene3D" id="3.40.50.720">
    <property type="entry name" value="NAD(P)-binding Rossmann-like Domain"/>
    <property type="match status" value="2"/>
</dbReference>
<accession>A0A1I0AM97</accession>
<dbReference type="Pfam" id="PF02080">
    <property type="entry name" value="TrkA_C"/>
    <property type="match status" value="2"/>
</dbReference>
<dbReference type="InterPro" id="IPR036721">
    <property type="entry name" value="RCK_C_sf"/>
</dbReference>
<dbReference type="InterPro" id="IPR036291">
    <property type="entry name" value="NAD(P)-bd_dom_sf"/>
</dbReference>
<evidence type="ECO:0000256" key="6">
    <source>
        <dbReference type="ARBA" id="ARBA00023065"/>
    </source>
</evidence>
<dbReference type="PRINTS" id="PR00335">
    <property type="entry name" value="KUPTAKETRKA"/>
</dbReference>
<dbReference type="NCBIfam" id="NF007031">
    <property type="entry name" value="PRK09496.1-2"/>
    <property type="match status" value="1"/>
</dbReference>
<keyword evidence="5" id="KW-0520">NAD</keyword>
<dbReference type="InterPro" id="IPR006036">
    <property type="entry name" value="K_uptake_TrkA"/>
</dbReference>
<keyword evidence="2" id="KW-0813">Transport</keyword>
<dbReference type="PANTHER" id="PTHR43833">
    <property type="entry name" value="POTASSIUM CHANNEL PROTEIN 2-RELATED-RELATED"/>
    <property type="match status" value="1"/>
</dbReference>
<feature type="domain" description="RCK N-terminal" evidence="7">
    <location>
        <begin position="1"/>
        <end position="120"/>
    </location>
</feature>
<evidence type="ECO:0000256" key="5">
    <source>
        <dbReference type="ARBA" id="ARBA00023027"/>
    </source>
</evidence>
<keyword evidence="6" id="KW-0406">Ion transport</keyword>
<dbReference type="NCBIfam" id="NF007039">
    <property type="entry name" value="PRK09496.3-2"/>
    <property type="match status" value="1"/>
</dbReference>
<keyword evidence="10" id="KW-1185">Reference proteome</keyword>
<gene>
    <name evidence="9" type="ORF">SAMN04487771_100287</name>
</gene>
<dbReference type="GO" id="GO:0015079">
    <property type="term" value="F:potassium ion transmembrane transporter activity"/>
    <property type="evidence" value="ECO:0007669"/>
    <property type="project" value="InterPro"/>
</dbReference>
<sequence length="451" mass="49895">MNVIVIGCGKVGTALASQLVAENHNVVLVDMSAEKLDKVSQDIDAIRLVGNGASITTQREAGIQTADIFISVTNSDELNLLCCLIARKVGHCHTIARVRNPIYSNEIGFIKEQMGISMIINPELAAANEISRVLRFPSAIQIDTFAKGKIELLKFKVKHEFGLDGLSVMEIDNKYHCDVLISGVERGDEVAIPDGKYIIHDEDMVSIIASPENSAAFFRKIGLKTNQVSSTMIVGGGTIAYYLARLLESMKIRVKIIEQSRERCEELSEKLENTIVIHGDGTDKNLLIEEGLGTVESFVTLTNIDEENVFLSLYARDNSDAKLVTKVNRLAFDELISRMDLGSLIYPKYITADYILQYVRAMQNSIGSNVETLYHILDGRAEALEFRIRDESEVTSKTLMELSLKSNLLIAAIMRGGKITIPRGQDRIMCGDTVVVVTSQKGLHDIRDILK</sequence>
<dbReference type="Gene3D" id="3.30.70.1450">
    <property type="entry name" value="Regulator of K+ conductance, C-terminal domain"/>
    <property type="match status" value="2"/>
</dbReference>
<reference evidence="9 10" key="1">
    <citation type="submission" date="2016-10" db="EMBL/GenBank/DDBJ databases">
        <authorList>
            <person name="de Groot N.N."/>
        </authorList>
    </citation>
    <scope>NUCLEOTIDE SEQUENCE [LARGE SCALE GENOMIC DNA]</scope>
    <source>
        <strain evidence="9 10">KH1P1</strain>
    </source>
</reference>
<proteinExistence type="predicted"/>
<keyword evidence="3" id="KW-0633">Potassium transport</keyword>
<dbReference type="Pfam" id="PF02254">
    <property type="entry name" value="TrkA_N"/>
    <property type="match status" value="2"/>
</dbReference>
<evidence type="ECO:0000256" key="2">
    <source>
        <dbReference type="ARBA" id="ARBA00022448"/>
    </source>
</evidence>
<dbReference type="GO" id="GO:0005886">
    <property type="term" value="C:plasma membrane"/>
    <property type="evidence" value="ECO:0007669"/>
    <property type="project" value="InterPro"/>
</dbReference>
<evidence type="ECO:0000313" key="9">
    <source>
        <dbReference type="EMBL" id="SES95380.1"/>
    </source>
</evidence>
<dbReference type="AlphaFoldDB" id="A0A1I0AM97"/>
<dbReference type="InterPro" id="IPR050721">
    <property type="entry name" value="Trk_Ktr_HKT_K-transport"/>
</dbReference>
<organism evidence="9 10">
    <name type="scientific">[Clostridium] aminophilum</name>
    <dbReference type="NCBI Taxonomy" id="1526"/>
    <lineage>
        <taxon>Bacteria</taxon>
        <taxon>Bacillati</taxon>
        <taxon>Bacillota</taxon>
        <taxon>Clostridia</taxon>
        <taxon>Lachnospirales</taxon>
        <taxon>Lachnospiraceae</taxon>
    </lineage>
</organism>